<comment type="caution">
    <text evidence="1">The sequence shown here is derived from an EMBL/GenBank/DDBJ whole genome shotgun (WGS) entry which is preliminary data.</text>
</comment>
<evidence type="ECO:0000313" key="2">
    <source>
        <dbReference type="Proteomes" id="UP000744676"/>
    </source>
</evidence>
<dbReference type="Proteomes" id="UP000744676">
    <property type="component" value="Unassembled WGS sequence"/>
</dbReference>
<protein>
    <submittedName>
        <fullName evidence="1">Uncharacterized protein</fullName>
    </submittedName>
</protein>
<accession>A0ACB6V167</accession>
<evidence type="ECO:0000313" key="1">
    <source>
        <dbReference type="EMBL" id="KAF5094644.1"/>
    </source>
</evidence>
<organism evidence="1 2">
    <name type="scientific">Geotrichum galactomycetum</name>
    <dbReference type="NCBI Taxonomy" id="27317"/>
    <lineage>
        <taxon>Eukaryota</taxon>
        <taxon>Fungi</taxon>
        <taxon>Dikarya</taxon>
        <taxon>Ascomycota</taxon>
        <taxon>Saccharomycotina</taxon>
        <taxon>Dipodascomycetes</taxon>
        <taxon>Dipodascales</taxon>
        <taxon>Dipodascaceae</taxon>
        <taxon>Geotrichum</taxon>
    </lineage>
</organism>
<name>A0ACB6V167_9ASCO</name>
<reference evidence="1 2" key="1">
    <citation type="journal article" date="2020" name="Front. Microbiol.">
        <title>Phenotypic and Genetic Characterization of the Cheese Ripening Yeast Geotrichum candidum.</title>
        <authorList>
            <person name="Perkins V."/>
            <person name="Vignola S."/>
            <person name="Lessard M.H."/>
            <person name="Plante P.L."/>
            <person name="Corbeil J."/>
            <person name="Dugat-Bony E."/>
            <person name="Frenette M."/>
            <person name="Labrie S."/>
        </authorList>
    </citation>
    <scope>NUCLEOTIDE SEQUENCE [LARGE SCALE GENOMIC DNA]</scope>
    <source>
        <strain evidence="1 2">LMA-1147</strain>
    </source>
</reference>
<sequence>MTKLIPRNSTVPAKRIEYFSIYADNQPGVLIQVFEGERAKTQHNHLTGKFELSGIPLLGTVLKKKISADDREKLEKAINETISWLDDNQTATIEEYKDKQKELEDIANIILSTLYGTASVTSGDVTDELPKIENLSFSQ</sequence>
<keyword evidence="2" id="KW-1185">Reference proteome</keyword>
<dbReference type="EMBL" id="QVQA01000156">
    <property type="protein sequence ID" value="KAF5094644.1"/>
    <property type="molecule type" value="Genomic_DNA"/>
</dbReference>
<proteinExistence type="predicted"/>
<gene>
    <name evidence="1" type="ORF">D0Z00_003452</name>
</gene>